<accession>A0A2J6QWV3</accession>
<organism evidence="4 5">
    <name type="scientific">Hyaloscypha variabilis (strain UAMH 11265 / GT02V1 / F)</name>
    <name type="common">Meliniomyces variabilis</name>
    <dbReference type="NCBI Taxonomy" id="1149755"/>
    <lineage>
        <taxon>Eukaryota</taxon>
        <taxon>Fungi</taxon>
        <taxon>Dikarya</taxon>
        <taxon>Ascomycota</taxon>
        <taxon>Pezizomycotina</taxon>
        <taxon>Leotiomycetes</taxon>
        <taxon>Helotiales</taxon>
        <taxon>Hyaloscyphaceae</taxon>
        <taxon>Hyaloscypha</taxon>
        <taxon>Hyaloscypha variabilis</taxon>
    </lineage>
</organism>
<reference evidence="4 5" key="1">
    <citation type="submission" date="2016-04" db="EMBL/GenBank/DDBJ databases">
        <title>A degradative enzymes factory behind the ericoid mycorrhizal symbiosis.</title>
        <authorList>
            <consortium name="DOE Joint Genome Institute"/>
            <person name="Martino E."/>
            <person name="Morin E."/>
            <person name="Grelet G."/>
            <person name="Kuo A."/>
            <person name="Kohler A."/>
            <person name="Daghino S."/>
            <person name="Barry K."/>
            <person name="Choi C."/>
            <person name="Cichocki N."/>
            <person name="Clum A."/>
            <person name="Copeland A."/>
            <person name="Hainaut M."/>
            <person name="Haridas S."/>
            <person name="Labutti K."/>
            <person name="Lindquist E."/>
            <person name="Lipzen A."/>
            <person name="Khouja H.-R."/>
            <person name="Murat C."/>
            <person name="Ohm R."/>
            <person name="Olson A."/>
            <person name="Spatafora J."/>
            <person name="Veneault-Fourrey C."/>
            <person name="Henrissat B."/>
            <person name="Grigoriev I."/>
            <person name="Martin F."/>
            <person name="Perotto S."/>
        </authorList>
    </citation>
    <scope>NUCLEOTIDE SEQUENCE [LARGE SCALE GENOMIC DNA]</scope>
    <source>
        <strain evidence="4 5">F</strain>
    </source>
</reference>
<dbReference type="SUPFAM" id="SSF51735">
    <property type="entry name" value="NAD(P)-binding Rossmann-fold domains"/>
    <property type="match status" value="1"/>
</dbReference>
<evidence type="ECO:0000256" key="1">
    <source>
        <dbReference type="ARBA" id="ARBA00006484"/>
    </source>
</evidence>
<protein>
    <submittedName>
        <fullName evidence="4">NAD(P)-binding protein</fullName>
    </submittedName>
</protein>
<dbReference type="Proteomes" id="UP000235786">
    <property type="component" value="Unassembled WGS sequence"/>
</dbReference>
<name>A0A2J6QWV3_HYAVF</name>
<sequence>MMAEPKSVILTGASRGIGLAMAKFLLREGHKVFLVARTEEPLQKLKGEFEGQVEFLPADLGGFEVGTVAVSLALRAFSRIDALIINHGTLSPVTRIADCDPKEWRAAYDVNFFSAVAFIKAALPSLRQTHGRIVLTSSGAATGAYSTWGAYGSSKAALNHLALTLANEEPDITTVSIRPGVVDTDMQAEVRGHKGVMDGKDVEKFKTLFEQGKLLKPEQPGNVMSRLAIGAKKGLSGKFLSWDAPELSDYQD</sequence>
<dbReference type="InterPro" id="IPR020904">
    <property type="entry name" value="Sc_DH/Rdtase_CS"/>
</dbReference>
<dbReference type="PRINTS" id="PR00081">
    <property type="entry name" value="GDHRDH"/>
</dbReference>
<keyword evidence="2" id="KW-0521">NADP</keyword>
<comment type="similarity">
    <text evidence="1">Belongs to the short-chain dehydrogenases/reductases (SDR) family.</text>
</comment>
<dbReference type="PANTHER" id="PTHR43008:SF8">
    <property type="entry name" value="BENZIL REDUCTASE ((S)-BENZOIN FORMING) IRC24"/>
    <property type="match status" value="1"/>
</dbReference>
<dbReference type="Gene3D" id="3.40.50.720">
    <property type="entry name" value="NAD(P)-binding Rossmann-like Domain"/>
    <property type="match status" value="1"/>
</dbReference>
<dbReference type="PROSITE" id="PS00061">
    <property type="entry name" value="ADH_SHORT"/>
    <property type="match status" value="1"/>
</dbReference>
<dbReference type="STRING" id="1149755.A0A2J6QWV3"/>
<evidence type="ECO:0000256" key="3">
    <source>
        <dbReference type="ARBA" id="ARBA00023002"/>
    </source>
</evidence>
<dbReference type="PANTHER" id="PTHR43008">
    <property type="entry name" value="BENZIL REDUCTASE"/>
    <property type="match status" value="1"/>
</dbReference>
<dbReference type="AlphaFoldDB" id="A0A2J6QWV3"/>
<evidence type="ECO:0000256" key="2">
    <source>
        <dbReference type="ARBA" id="ARBA00022857"/>
    </source>
</evidence>
<evidence type="ECO:0000313" key="5">
    <source>
        <dbReference type="Proteomes" id="UP000235786"/>
    </source>
</evidence>
<dbReference type="EMBL" id="KZ613965">
    <property type="protein sequence ID" value="PMD30748.1"/>
    <property type="molecule type" value="Genomic_DNA"/>
</dbReference>
<dbReference type="OrthoDB" id="153074at2759"/>
<dbReference type="FunFam" id="3.40.50.720:FF:000281">
    <property type="entry name" value="Uncharacterized oxidoreductase YIR035C"/>
    <property type="match status" value="1"/>
</dbReference>
<keyword evidence="3" id="KW-0560">Oxidoreductase</keyword>
<dbReference type="InterPro" id="IPR002347">
    <property type="entry name" value="SDR_fam"/>
</dbReference>
<dbReference type="CDD" id="cd05367">
    <property type="entry name" value="SPR-like_SDR_c"/>
    <property type="match status" value="1"/>
</dbReference>
<evidence type="ECO:0000313" key="4">
    <source>
        <dbReference type="EMBL" id="PMD30748.1"/>
    </source>
</evidence>
<proteinExistence type="inferred from homology"/>
<gene>
    <name evidence="4" type="ORF">L207DRAFT_473213</name>
</gene>
<keyword evidence="5" id="KW-1185">Reference proteome</keyword>
<dbReference type="InterPro" id="IPR036291">
    <property type="entry name" value="NAD(P)-bd_dom_sf"/>
</dbReference>
<dbReference type="GO" id="GO:0050664">
    <property type="term" value="F:oxidoreductase activity, acting on NAD(P)H, oxygen as acceptor"/>
    <property type="evidence" value="ECO:0007669"/>
    <property type="project" value="TreeGrafter"/>
</dbReference>
<dbReference type="Pfam" id="PF00106">
    <property type="entry name" value="adh_short"/>
    <property type="match status" value="1"/>
</dbReference>